<dbReference type="EMBL" id="KV875097">
    <property type="protein sequence ID" value="OIW29340.1"/>
    <property type="molecule type" value="Genomic_DNA"/>
</dbReference>
<feature type="region of interest" description="Disordered" evidence="1">
    <location>
        <begin position="264"/>
        <end position="286"/>
    </location>
</feature>
<proteinExistence type="predicted"/>
<evidence type="ECO:0000313" key="2">
    <source>
        <dbReference type="EMBL" id="OIW29340.1"/>
    </source>
</evidence>
<organism evidence="2 3">
    <name type="scientific">Coniochaeta ligniaria NRRL 30616</name>
    <dbReference type="NCBI Taxonomy" id="1408157"/>
    <lineage>
        <taxon>Eukaryota</taxon>
        <taxon>Fungi</taxon>
        <taxon>Dikarya</taxon>
        <taxon>Ascomycota</taxon>
        <taxon>Pezizomycotina</taxon>
        <taxon>Sordariomycetes</taxon>
        <taxon>Sordariomycetidae</taxon>
        <taxon>Coniochaetales</taxon>
        <taxon>Coniochaetaceae</taxon>
        <taxon>Coniochaeta</taxon>
    </lineage>
</organism>
<dbReference type="AlphaFoldDB" id="A0A1J7JJ94"/>
<feature type="region of interest" description="Disordered" evidence="1">
    <location>
        <begin position="482"/>
        <end position="509"/>
    </location>
</feature>
<evidence type="ECO:0000313" key="3">
    <source>
        <dbReference type="Proteomes" id="UP000182658"/>
    </source>
</evidence>
<dbReference type="OrthoDB" id="5424209at2759"/>
<dbReference type="STRING" id="1408157.A0A1J7JJ94"/>
<dbReference type="Gene3D" id="2.40.10.10">
    <property type="entry name" value="Trypsin-like serine proteases"/>
    <property type="match status" value="1"/>
</dbReference>
<reference evidence="2 3" key="1">
    <citation type="submission" date="2016-10" db="EMBL/GenBank/DDBJ databases">
        <title>Draft genome sequence of Coniochaeta ligniaria NRRL30616, a lignocellulolytic fungus for bioabatement of inhibitors in plant biomass hydrolysates.</title>
        <authorList>
            <consortium name="DOE Joint Genome Institute"/>
            <person name="Jimenez D.J."/>
            <person name="Hector R.E."/>
            <person name="Riley R."/>
            <person name="Sun H."/>
            <person name="Grigoriev I.V."/>
            <person name="Van Elsas J.D."/>
            <person name="Nichols N.N."/>
        </authorList>
    </citation>
    <scope>NUCLEOTIDE SEQUENCE [LARGE SCALE GENOMIC DNA]</scope>
    <source>
        <strain evidence="2 3">NRRL 30616</strain>
    </source>
</reference>
<gene>
    <name evidence="2" type="ORF">CONLIGDRAFT_701402</name>
</gene>
<accession>A0A1J7JJ94</accession>
<dbReference type="InParanoid" id="A0A1J7JJ94"/>
<dbReference type="Proteomes" id="UP000182658">
    <property type="component" value="Unassembled WGS sequence"/>
</dbReference>
<keyword evidence="3" id="KW-1185">Reference proteome</keyword>
<sequence>MPSIPVVPAPVPPTDIERRNHYHGVAGTLLARTSTLPHLPRDTWDYWGGYNVFRPIGPHPILSAWSDDLVCSIQDALDGLPWHRFYPIRLGIRPIPLDIRPRDHQDDLVLMVDVVPGAAGFEPAITAALACRRLLNQAGVSDIEVEIREVHRQLFVSLDDLQPVLEDGYWSESHDMKEFIRSSLNEEVVNMLRGSVGFEIGAEEQSAPRAGTMGPFLRLAGRDSELYGLTCRHVAHRPVENPADMSEPWFWLPNDQEYNREKAATPGSHRMIQPARGAGTDLPWPRQSSYDDLERDLAYYEKFQDFVRQADEDALEPRPLGQIAFMPPFKVSNRGFMRDWALIRLDQDIAGPSFSNSVIPGKVKAENRFVSEVVADTQPRSVMLKGIWSSDKINQRQSVTVAKRGRTTGFTFGVTNEIKAVVRTVGQGQGQTVGWEWIVIHEKDNKQFPFSQPGDSGACVFDMEGEVVGILTAGGVVEKAMRRGKKHTKQDESLPVDSGATESGSVPSGLQDYSSCTDLTFVTPIDKVFEDIEKVTGCKPSLA</sequence>
<protein>
    <submittedName>
        <fullName evidence="2">Uncharacterized protein</fullName>
    </submittedName>
</protein>
<evidence type="ECO:0000256" key="1">
    <source>
        <dbReference type="SAM" id="MobiDB-lite"/>
    </source>
</evidence>
<feature type="compositionally biased region" description="Polar residues" evidence="1">
    <location>
        <begin position="500"/>
        <end position="509"/>
    </location>
</feature>
<dbReference type="InterPro" id="IPR009003">
    <property type="entry name" value="Peptidase_S1_PA"/>
</dbReference>
<dbReference type="SUPFAM" id="SSF50494">
    <property type="entry name" value="Trypsin-like serine proteases"/>
    <property type="match status" value="1"/>
</dbReference>
<name>A0A1J7JJ94_9PEZI</name>
<dbReference type="InterPro" id="IPR043504">
    <property type="entry name" value="Peptidase_S1_PA_chymotrypsin"/>
</dbReference>